<dbReference type="OrthoDB" id="421374at2759"/>
<comment type="similarity">
    <text evidence="2 6">Belongs to the profilin family.</text>
</comment>
<dbReference type="PROSITE" id="PS00414">
    <property type="entry name" value="PROFILIN"/>
    <property type="match status" value="1"/>
</dbReference>
<dbReference type="VEuPathDB" id="TrichDB:TVAGG3_0269500"/>
<evidence type="ECO:0000313" key="7">
    <source>
        <dbReference type="EMBL" id="EAY09800.1"/>
    </source>
</evidence>
<accession>A2EC25</accession>
<dbReference type="RefSeq" id="XP_001322023.1">
    <property type="nucleotide sequence ID" value="XM_001321988.1"/>
</dbReference>
<keyword evidence="3" id="KW-0963">Cytoplasm</keyword>
<evidence type="ECO:0000256" key="1">
    <source>
        <dbReference type="ARBA" id="ARBA00004245"/>
    </source>
</evidence>
<evidence type="ECO:0000256" key="3">
    <source>
        <dbReference type="ARBA" id="ARBA00022490"/>
    </source>
</evidence>
<comment type="subcellular location">
    <subcellularLocation>
        <location evidence="1">Cytoplasm</location>
        <location evidence="1">Cytoskeleton</location>
    </subcellularLocation>
</comment>
<dbReference type="InParanoid" id="A2EC25"/>
<dbReference type="GO" id="GO:0005856">
    <property type="term" value="C:cytoskeleton"/>
    <property type="evidence" value="ECO:0007669"/>
    <property type="project" value="UniProtKB-SubCell"/>
</dbReference>
<dbReference type="PANTHER" id="PTHR11604:SF0">
    <property type="entry name" value="PROFILIN"/>
    <property type="match status" value="1"/>
</dbReference>
<dbReference type="GO" id="GO:0005938">
    <property type="term" value="C:cell cortex"/>
    <property type="evidence" value="ECO:0000318"/>
    <property type="project" value="GO_Central"/>
</dbReference>
<protein>
    <recommendedName>
        <fullName evidence="6">Profilin</fullName>
    </recommendedName>
</protein>
<keyword evidence="5" id="KW-0206">Cytoskeleton</keyword>
<gene>
    <name evidence="7" type="ORF">TVAG_137920</name>
</gene>
<dbReference type="InterPro" id="IPR048278">
    <property type="entry name" value="PFN"/>
</dbReference>
<evidence type="ECO:0000256" key="2">
    <source>
        <dbReference type="ARBA" id="ARBA00010058"/>
    </source>
</evidence>
<dbReference type="SUPFAM" id="SSF55770">
    <property type="entry name" value="Profilin (actin-binding protein)"/>
    <property type="match status" value="1"/>
</dbReference>
<organism evidence="7 8">
    <name type="scientific">Trichomonas vaginalis (strain ATCC PRA-98 / G3)</name>
    <dbReference type="NCBI Taxonomy" id="412133"/>
    <lineage>
        <taxon>Eukaryota</taxon>
        <taxon>Metamonada</taxon>
        <taxon>Parabasalia</taxon>
        <taxon>Trichomonadida</taxon>
        <taxon>Trichomonadidae</taxon>
        <taxon>Trichomonas</taxon>
    </lineage>
</organism>
<name>A2EC25_TRIV3</name>
<dbReference type="SMART" id="SM00392">
    <property type="entry name" value="PROF"/>
    <property type="match status" value="1"/>
</dbReference>
<evidence type="ECO:0000256" key="5">
    <source>
        <dbReference type="ARBA" id="ARBA00023212"/>
    </source>
</evidence>
<dbReference type="InterPro" id="IPR005455">
    <property type="entry name" value="PFN_euk"/>
</dbReference>
<dbReference type="Pfam" id="PF00235">
    <property type="entry name" value="Profilin"/>
    <property type="match status" value="1"/>
</dbReference>
<dbReference type="EMBL" id="DS113350">
    <property type="protein sequence ID" value="EAY09800.1"/>
    <property type="molecule type" value="Genomic_DNA"/>
</dbReference>
<evidence type="ECO:0000256" key="6">
    <source>
        <dbReference type="RuleBase" id="RU003909"/>
    </source>
</evidence>
<keyword evidence="4 6" id="KW-0009">Actin-binding</keyword>
<evidence type="ECO:0000313" key="8">
    <source>
        <dbReference type="Proteomes" id="UP000001542"/>
    </source>
</evidence>
<dbReference type="GO" id="GO:0003785">
    <property type="term" value="F:actin monomer binding"/>
    <property type="evidence" value="ECO:0000318"/>
    <property type="project" value="GO_Central"/>
</dbReference>
<evidence type="ECO:0000256" key="4">
    <source>
        <dbReference type="ARBA" id="ARBA00023203"/>
    </source>
</evidence>
<dbReference type="VEuPathDB" id="TrichDB:TVAG_137920"/>
<dbReference type="Proteomes" id="UP000001542">
    <property type="component" value="Unassembled WGS sequence"/>
</dbReference>
<dbReference type="InterPro" id="IPR027310">
    <property type="entry name" value="Profilin_CS"/>
</dbReference>
<proteinExistence type="inferred from homology"/>
<dbReference type="Gene3D" id="3.30.450.30">
    <property type="entry name" value="Dynein light chain 2a, cytoplasmic"/>
    <property type="match status" value="1"/>
</dbReference>
<dbReference type="PANTHER" id="PTHR11604">
    <property type="entry name" value="PROFILIN"/>
    <property type="match status" value="1"/>
</dbReference>
<dbReference type="AlphaFoldDB" id="A2EC25"/>
<dbReference type="SMR" id="A2EC25"/>
<keyword evidence="8" id="KW-1185">Reference proteome</keyword>
<dbReference type="KEGG" id="tva:4767727"/>
<dbReference type="FunFam" id="3.30.450.30:FF:000044">
    <property type="entry name" value="Profilin"/>
    <property type="match status" value="1"/>
</dbReference>
<sequence>MSWDAYVDLLAKQTHAAAIISVEGALCAKTNNFSATPTNMIHWSKMLKDPSLARQHGIPFDQRKLFPLEYSKNYIHAMQDEWNVYMKKTNTVVVISVCGGGKPQIEAKNQVFNVAKILLDAGC</sequence>
<reference evidence="7" key="1">
    <citation type="submission" date="2006-10" db="EMBL/GenBank/DDBJ databases">
        <authorList>
            <person name="Amadeo P."/>
            <person name="Zhao Q."/>
            <person name="Wortman J."/>
            <person name="Fraser-Liggett C."/>
            <person name="Carlton J."/>
        </authorList>
    </citation>
    <scope>NUCLEOTIDE SEQUENCE</scope>
    <source>
        <strain evidence="7">G3</strain>
    </source>
</reference>
<dbReference type="InterPro" id="IPR036140">
    <property type="entry name" value="PFN_sf"/>
</dbReference>
<reference evidence="7" key="2">
    <citation type="journal article" date="2007" name="Science">
        <title>Draft genome sequence of the sexually transmitted pathogen Trichomonas vaginalis.</title>
        <authorList>
            <person name="Carlton J.M."/>
            <person name="Hirt R.P."/>
            <person name="Silva J.C."/>
            <person name="Delcher A.L."/>
            <person name="Schatz M."/>
            <person name="Zhao Q."/>
            <person name="Wortman J.R."/>
            <person name="Bidwell S.L."/>
            <person name="Alsmark U.C.M."/>
            <person name="Besteiro S."/>
            <person name="Sicheritz-Ponten T."/>
            <person name="Noel C.J."/>
            <person name="Dacks J.B."/>
            <person name="Foster P.G."/>
            <person name="Simillion C."/>
            <person name="Van de Peer Y."/>
            <person name="Miranda-Saavedra D."/>
            <person name="Barton G.J."/>
            <person name="Westrop G.D."/>
            <person name="Mueller S."/>
            <person name="Dessi D."/>
            <person name="Fiori P.L."/>
            <person name="Ren Q."/>
            <person name="Paulsen I."/>
            <person name="Zhang H."/>
            <person name="Bastida-Corcuera F.D."/>
            <person name="Simoes-Barbosa A."/>
            <person name="Brown M.T."/>
            <person name="Hayes R.D."/>
            <person name="Mukherjee M."/>
            <person name="Okumura C.Y."/>
            <person name="Schneider R."/>
            <person name="Smith A.J."/>
            <person name="Vanacova S."/>
            <person name="Villalvazo M."/>
            <person name="Haas B.J."/>
            <person name="Pertea M."/>
            <person name="Feldblyum T.V."/>
            <person name="Utterback T.R."/>
            <person name="Shu C.L."/>
            <person name="Osoegawa K."/>
            <person name="de Jong P.J."/>
            <person name="Hrdy I."/>
            <person name="Horvathova L."/>
            <person name="Zubacova Z."/>
            <person name="Dolezal P."/>
            <person name="Malik S.B."/>
            <person name="Logsdon J.M. Jr."/>
            <person name="Henze K."/>
            <person name="Gupta A."/>
            <person name="Wang C.C."/>
            <person name="Dunne R.L."/>
            <person name="Upcroft J.A."/>
            <person name="Upcroft P."/>
            <person name="White O."/>
            <person name="Salzberg S.L."/>
            <person name="Tang P."/>
            <person name="Chiu C.-H."/>
            <person name="Lee Y.-S."/>
            <person name="Embley T.M."/>
            <person name="Coombs G.H."/>
            <person name="Mottram J.C."/>
            <person name="Tachezy J."/>
            <person name="Fraser-Liggett C.M."/>
            <person name="Johnson P.J."/>
        </authorList>
    </citation>
    <scope>NUCLEOTIDE SEQUENCE [LARGE SCALE GENOMIC DNA]</scope>
    <source>
        <strain evidence="7">G3</strain>
    </source>
</reference>